<organism evidence="2 3">
    <name type="scientific">Blyttiomyces helicus</name>
    <dbReference type="NCBI Taxonomy" id="388810"/>
    <lineage>
        <taxon>Eukaryota</taxon>
        <taxon>Fungi</taxon>
        <taxon>Fungi incertae sedis</taxon>
        <taxon>Chytridiomycota</taxon>
        <taxon>Chytridiomycota incertae sedis</taxon>
        <taxon>Chytridiomycetes</taxon>
        <taxon>Chytridiomycetes incertae sedis</taxon>
        <taxon>Blyttiomyces</taxon>
    </lineage>
</organism>
<sequence>MSTVTYHPLPVPSLPSSTANTSLTANFTVLPSQCYILNFPFQRGFQVNFIISEDPVNGTISSTAVTGFRFPADTFWALSPDLSFLLGVCDAQFSAGAVETRPHPPATSSFEIILSCDFRAGENLYTVVRSKSLLVPSTRVFAATKAIPTAGTLPNFTRLHGIEDGLPVNLDSKSLLDCWIDSLFVGAVNALPQDPFPCPARTYLFRNPPPHDPDDHPHPPPFYHSTPIFRLLDTKNSATSTLRSRLLDTKIPATSIPRLRLRPHQGNADSKIPAATTATSTRRTPQVRLHHGIHASYTSTPSYPRC</sequence>
<accession>A0A4P9W227</accession>
<evidence type="ECO:0000256" key="1">
    <source>
        <dbReference type="SAM" id="MobiDB-lite"/>
    </source>
</evidence>
<feature type="compositionally biased region" description="Low complexity" evidence="1">
    <location>
        <begin position="274"/>
        <end position="284"/>
    </location>
</feature>
<dbReference type="AlphaFoldDB" id="A0A4P9W227"/>
<evidence type="ECO:0000313" key="3">
    <source>
        <dbReference type="Proteomes" id="UP000269721"/>
    </source>
</evidence>
<protein>
    <submittedName>
        <fullName evidence="2">Uncharacterized protein</fullName>
    </submittedName>
</protein>
<proteinExistence type="predicted"/>
<keyword evidence="3" id="KW-1185">Reference proteome</keyword>
<feature type="region of interest" description="Disordered" evidence="1">
    <location>
        <begin position="263"/>
        <end position="286"/>
    </location>
</feature>
<dbReference type="Proteomes" id="UP000269721">
    <property type="component" value="Unassembled WGS sequence"/>
</dbReference>
<reference evidence="3" key="1">
    <citation type="journal article" date="2018" name="Nat. Microbiol.">
        <title>Leveraging single-cell genomics to expand the fungal tree of life.</title>
        <authorList>
            <person name="Ahrendt S.R."/>
            <person name="Quandt C.A."/>
            <person name="Ciobanu D."/>
            <person name="Clum A."/>
            <person name="Salamov A."/>
            <person name="Andreopoulos B."/>
            <person name="Cheng J.F."/>
            <person name="Woyke T."/>
            <person name="Pelin A."/>
            <person name="Henrissat B."/>
            <person name="Reynolds N.K."/>
            <person name="Benny G.L."/>
            <person name="Smith M.E."/>
            <person name="James T.Y."/>
            <person name="Grigoriev I.V."/>
        </authorList>
    </citation>
    <scope>NUCLEOTIDE SEQUENCE [LARGE SCALE GENOMIC DNA]</scope>
</reference>
<evidence type="ECO:0000313" key="2">
    <source>
        <dbReference type="EMBL" id="RKO86259.1"/>
    </source>
</evidence>
<dbReference type="EMBL" id="KZ998351">
    <property type="protein sequence ID" value="RKO86259.1"/>
    <property type="molecule type" value="Genomic_DNA"/>
</dbReference>
<name>A0A4P9W227_9FUNG</name>
<gene>
    <name evidence="2" type="ORF">BDK51DRAFT_33556</name>
</gene>